<name>A0A8J3J912_9ACTN</name>
<reference evidence="12 13" key="1">
    <citation type="submission" date="2021-01" db="EMBL/GenBank/DDBJ databases">
        <title>Whole genome shotgun sequence of Catellatospora bangladeshensis NBRC 107357.</title>
        <authorList>
            <person name="Komaki H."/>
            <person name="Tamura T."/>
        </authorList>
    </citation>
    <scope>NUCLEOTIDE SEQUENCE [LARGE SCALE GENOMIC DNA]</scope>
    <source>
        <strain evidence="12 13">NBRC 107357</strain>
    </source>
</reference>
<feature type="domain" description="HAMP" evidence="11">
    <location>
        <begin position="270"/>
        <end position="322"/>
    </location>
</feature>
<dbReference type="EC" id="2.7.13.3" evidence="3"/>
<dbReference type="PANTHER" id="PTHR43711:SF1">
    <property type="entry name" value="HISTIDINE KINASE 1"/>
    <property type="match status" value="1"/>
</dbReference>
<keyword evidence="8" id="KW-0472">Membrane</keyword>
<proteinExistence type="predicted"/>
<dbReference type="SMART" id="SM00304">
    <property type="entry name" value="HAMP"/>
    <property type="match status" value="1"/>
</dbReference>
<dbReference type="InterPro" id="IPR003661">
    <property type="entry name" value="HisK_dim/P_dom"/>
</dbReference>
<dbReference type="PRINTS" id="PR00344">
    <property type="entry name" value="BCTRLSENSOR"/>
</dbReference>
<dbReference type="InterPro" id="IPR003594">
    <property type="entry name" value="HATPase_dom"/>
</dbReference>
<evidence type="ECO:0000256" key="6">
    <source>
        <dbReference type="ARBA" id="ARBA00022692"/>
    </source>
</evidence>
<accession>A0A8J3J912</accession>
<dbReference type="PANTHER" id="PTHR43711">
    <property type="entry name" value="TWO-COMPONENT HISTIDINE KINASE"/>
    <property type="match status" value="1"/>
</dbReference>
<evidence type="ECO:0000256" key="3">
    <source>
        <dbReference type="ARBA" id="ARBA00012438"/>
    </source>
</evidence>
<dbReference type="Gene3D" id="1.10.287.130">
    <property type="match status" value="1"/>
</dbReference>
<evidence type="ECO:0000256" key="1">
    <source>
        <dbReference type="ARBA" id="ARBA00000085"/>
    </source>
</evidence>
<dbReference type="Pfam" id="PF00512">
    <property type="entry name" value="HisKA"/>
    <property type="match status" value="1"/>
</dbReference>
<evidence type="ECO:0000259" key="10">
    <source>
        <dbReference type="PROSITE" id="PS50109"/>
    </source>
</evidence>
<dbReference type="CDD" id="cd06225">
    <property type="entry name" value="HAMP"/>
    <property type="match status" value="1"/>
</dbReference>
<dbReference type="CDD" id="cd00075">
    <property type="entry name" value="HATPase"/>
    <property type="match status" value="1"/>
</dbReference>
<evidence type="ECO:0000256" key="9">
    <source>
        <dbReference type="ARBA" id="ARBA00023012"/>
    </source>
</evidence>
<keyword evidence="4" id="KW-0597">Phosphoprotein</keyword>
<keyword evidence="9" id="KW-0902">Two-component regulatory system</keyword>
<dbReference type="Pfam" id="PF00672">
    <property type="entry name" value="HAMP"/>
    <property type="match status" value="1"/>
</dbReference>
<feature type="domain" description="Histidine kinase" evidence="10">
    <location>
        <begin position="330"/>
        <end position="547"/>
    </location>
</feature>
<evidence type="ECO:0000313" key="12">
    <source>
        <dbReference type="EMBL" id="GIF80492.1"/>
    </source>
</evidence>
<evidence type="ECO:0000256" key="8">
    <source>
        <dbReference type="ARBA" id="ARBA00022989"/>
    </source>
</evidence>
<dbReference type="SUPFAM" id="SSF55874">
    <property type="entry name" value="ATPase domain of HSP90 chaperone/DNA topoisomerase II/histidine kinase"/>
    <property type="match status" value="1"/>
</dbReference>
<protein>
    <recommendedName>
        <fullName evidence="3">histidine kinase</fullName>
        <ecNumber evidence="3">2.7.13.3</ecNumber>
    </recommendedName>
</protein>
<dbReference type="GO" id="GO:0005886">
    <property type="term" value="C:plasma membrane"/>
    <property type="evidence" value="ECO:0007669"/>
    <property type="project" value="UniProtKB-SubCell"/>
</dbReference>
<dbReference type="Gene3D" id="6.10.340.10">
    <property type="match status" value="1"/>
</dbReference>
<evidence type="ECO:0000313" key="13">
    <source>
        <dbReference type="Proteomes" id="UP000601223"/>
    </source>
</evidence>
<dbReference type="InterPro" id="IPR004358">
    <property type="entry name" value="Sig_transdc_His_kin-like_C"/>
</dbReference>
<evidence type="ECO:0000256" key="4">
    <source>
        <dbReference type="ARBA" id="ARBA00022553"/>
    </source>
</evidence>
<dbReference type="FunFam" id="3.30.565.10:FF:000006">
    <property type="entry name" value="Sensor histidine kinase WalK"/>
    <property type="match status" value="1"/>
</dbReference>
<evidence type="ECO:0000259" key="11">
    <source>
        <dbReference type="PROSITE" id="PS50885"/>
    </source>
</evidence>
<dbReference type="PROSITE" id="PS50109">
    <property type="entry name" value="HIS_KIN"/>
    <property type="match status" value="1"/>
</dbReference>
<dbReference type="CDD" id="cd00082">
    <property type="entry name" value="HisKA"/>
    <property type="match status" value="1"/>
</dbReference>
<dbReference type="GO" id="GO:0000155">
    <property type="term" value="F:phosphorelay sensor kinase activity"/>
    <property type="evidence" value="ECO:0007669"/>
    <property type="project" value="InterPro"/>
</dbReference>
<dbReference type="Pfam" id="PF02518">
    <property type="entry name" value="HATPase_c"/>
    <property type="match status" value="1"/>
</dbReference>
<dbReference type="SUPFAM" id="SSF47384">
    <property type="entry name" value="Homodimeric domain of signal transducing histidine kinase"/>
    <property type="match status" value="1"/>
</dbReference>
<dbReference type="InterPro" id="IPR003660">
    <property type="entry name" value="HAMP_dom"/>
</dbReference>
<keyword evidence="7 12" id="KW-0418">Kinase</keyword>
<comment type="catalytic activity">
    <reaction evidence="1">
        <text>ATP + protein L-histidine = ADP + protein N-phospho-L-histidine.</text>
        <dbReference type="EC" id="2.7.13.3"/>
    </reaction>
</comment>
<keyword evidence="5" id="KW-0808">Transferase</keyword>
<keyword evidence="13" id="KW-1185">Reference proteome</keyword>
<comment type="caution">
    <text evidence="12">The sequence shown here is derived from an EMBL/GenBank/DDBJ whole genome shotgun (WGS) entry which is preliminary data.</text>
</comment>
<dbReference type="InterPro" id="IPR050736">
    <property type="entry name" value="Sensor_HK_Regulatory"/>
</dbReference>
<dbReference type="PROSITE" id="PS50885">
    <property type="entry name" value="HAMP"/>
    <property type="match status" value="1"/>
</dbReference>
<comment type="subcellular location">
    <subcellularLocation>
        <location evidence="2">Cell membrane</location>
    </subcellularLocation>
</comment>
<evidence type="ECO:0000256" key="2">
    <source>
        <dbReference type="ARBA" id="ARBA00004236"/>
    </source>
</evidence>
<sequence length="548" mass="57845">MSFRVRVIALVMLIAVTATGATAWLTLRQASREFDRTVTANAEQLSLITTELTDFARTRGSWNGVDDLVGRLSLHTGQRIRLAATEGTVLADSDVLAGQPARGVAGPPLVVDPRPVWQPHPATVAHPSPKIVLLAEYEYRLGLAFAACLTRSGIGIRLEESELGVALPRPVTSSAASKACDIEARNQPGIDDVDRVFEAELRRCAAQATGAVTCLQDTFAAAVGRSAPAELRVYVGAAEQPPPSLPVDSILATAAVVAVAGAAVSWLLSRRVLRPIGALTAASGRVGDGQLAERVPVHGHDELAGLARSFNRMADSLQQSEQRQRQMISDVAHELRTPLANLRGYLEALKDGVLPPTPELFESLHDEAVLQQRIVDDLQDLALAEAGVLTYQRTVLDLAELAATCRTAHAALAAAGGVELRVTGGGPHRVHGDPDRLRQVVGNLIRNALAATPPGGTITLSTAADGPSHVLEVADTGTGIAEADLPHLFDRFWRADRARGRGRGYTTGSGLGLPIARQIVADHHGRITAASELGSGTVFTIHLPAVPV</sequence>
<evidence type="ECO:0000256" key="5">
    <source>
        <dbReference type="ARBA" id="ARBA00022679"/>
    </source>
</evidence>
<dbReference type="InterPro" id="IPR005467">
    <property type="entry name" value="His_kinase_dom"/>
</dbReference>
<dbReference type="SMART" id="SM00388">
    <property type="entry name" value="HisKA"/>
    <property type="match status" value="1"/>
</dbReference>
<dbReference type="SMART" id="SM00387">
    <property type="entry name" value="HATPase_c"/>
    <property type="match status" value="1"/>
</dbReference>
<dbReference type="AlphaFoldDB" id="A0A8J3J912"/>
<dbReference type="EMBL" id="BONF01000009">
    <property type="protein sequence ID" value="GIF80492.1"/>
    <property type="molecule type" value="Genomic_DNA"/>
</dbReference>
<gene>
    <name evidence="12" type="ORF">Cba03nite_18410</name>
</gene>
<dbReference type="RefSeq" id="WP_203744057.1">
    <property type="nucleotide sequence ID" value="NZ_BONF01000009.1"/>
</dbReference>
<dbReference type="Gene3D" id="3.30.565.10">
    <property type="entry name" value="Histidine kinase-like ATPase, C-terminal domain"/>
    <property type="match status" value="1"/>
</dbReference>
<dbReference type="SUPFAM" id="SSF158472">
    <property type="entry name" value="HAMP domain-like"/>
    <property type="match status" value="1"/>
</dbReference>
<keyword evidence="8" id="KW-1133">Transmembrane helix</keyword>
<dbReference type="InterPro" id="IPR036097">
    <property type="entry name" value="HisK_dim/P_sf"/>
</dbReference>
<keyword evidence="6" id="KW-0812">Transmembrane</keyword>
<evidence type="ECO:0000256" key="7">
    <source>
        <dbReference type="ARBA" id="ARBA00022777"/>
    </source>
</evidence>
<dbReference type="Proteomes" id="UP000601223">
    <property type="component" value="Unassembled WGS sequence"/>
</dbReference>
<dbReference type="InterPro" id="IPR036890">
    <property type="entry name" value="HATPase_C_sf"/>
</dbReference>
<organism evidence="12 13">
    <name type="scientific">Catellatospora bangladeshensis</name>
    <dbReference type="NCBI Taxonomy" id="310355"/>
    <lineage>
        <taxon>Bacteria</taxon>
        <taxon>Bacillati</taxon>
        <taxon>Actinomycetota</taxon>
        <taxon>Actinomycetes</taxon>
        <taxon>Micromonosporales</taxon>
        <taxon>Micromonosporaceae</taxon>
        <taxon>Catellatospora</taxon>
    </lineage>
</organism>